<dbReference type="InterPro" id="IPR050902">
    <property type="entry name" value="ABC_Transporter_SBP"/>
</dbReference>
<dbReference type="InterPro" id="IPR002491">
    <property type="entry name" value="ABC_transptr_periplasmic_BD"/>
</dbReference>
<dbReference type="OrthoDB" id="9812528at2"/>
<dbReference type="Proteomes" id="UP000184301">
    <property type="component" value="Unassembled WGS sequence"/>
</dbReference>
<evidence type="ECO:0000256" key="1">
    <source>
        <dbReference type="ARBA" id="ARBA00008814"/>
    </source>
</evidence>
<dbReference type="AlphaFoldDB" id="A0A1M6KI05"/>
<dbReference type="STRING" id="1121950.SAMN02745243_00909"/>
<comment type="similarity">
    <text evidence="1">Belongs to the bacterial solute-binding protein 8 family.</text>
</comment>
<dbReference type="PROSITE" id="PS50983">
    <property type="entry name" value="FE_B12_PBP"/>
    <property type="match status" value="1"/>
</dbReference>
<feature type="signal peptide" evidence="2">
    <location>
        <begin position="1"/>
        <end position="24"/>
    </location>
</feature>
<gene>
    <name evidence="4" type="ORF">SAMN02745243_00909</name>
</gene>
<evidence type="ECO:0000256" key="2">
    <source>
        <dbReference type="SAM" id="SignalP"/>
    </source>
</evidence>
<dbReference type="SUPFAM" id="SSF53807">
    <property type="entry name" value="Helical backbone' metal receptor"/>
    <property type="match status" value="1"/>
</dbReference>
<organism evidence="4 5">
    <name type="scientific">Hespellia stercorisuis DSM 15480</name>
    <dbReference type="NCBI Taxonomy" id="1121950"/>
    <lineage>
        <taxon>Bacteria</taxon>
        <taxon>Bacillati</taxon>
        <taxon>Bacillota</taxon>
        <taxon>Clostridia</taxon>
        <taxon>Lachnospirales</taxon>
        <taxon>Lachnospiraceae</taxon>
        <taxon>Hespellia</taxon>
    </lineage>
</organism>
<accession>A0A1M6KI05</accession>
<proteinExistence type="inferred from homology"/>
<name>A0A1M6KI05_9FIRM</name>
<dbReference type="PROSITE" id="PS51257">
    <property type="entry name" value="PROKAR_LIPOPROTEIN"/>
    <property type="match status" value="1"/>
</dbReference>
<keyword evidence="5" id="KW-1185">Reference proteome</keyword>
<dbReference type="Pfam" id="PF01497">
    <property type="entry name" value="Peripla_BP_2"/>
    <property type="match status" value="1"/>
</dbReference>
<dbReference type="PANTHER" id="PTHR30535:SF34">
    <property type="entry name" value="MOLYBDATE-BINDING PROTEIN MOLA"/>
    <property type="match status" value="1"/>
</dbReference>
<evidence type="ECO:0000313" key="5">
    <source>
        <dbReference type="Proteomes" id="UP000184301"/>
    </source>
</evidence>
<feature type="domain" description="Fe/B12 periplasmic-binding" evidence="3">
    <location>
        <begin position="102"/>
        <end position="377"/>
    </location>
</feature>
<feature type="chain" id="PRO_5038807198" evidence="2">
    <location>
        <begin position="25"/>
        <end position="386"/>
    </location>
</feature>
<dbReference type="PANTHER" id="PTHR30535">
    <property type="entry name" value="VITAMIN B12-BINDING PROTEIN"/>
    <property type="match status" value="1"/>
</dbReference>
<keyword evidence="2" id="KW-0732">Signal</keyword>
<dbReference type="EMBL" id="FQZY01000012">
    <property type="protein sequence ID" value="SHJ58593.1"/>
    <property type="molecule type" value="Genomic_DNA"/>
</dbReference>
<dbReference type="RefSeq" id="WP_073105982.1">
    <property type="nucleotide sequence ID" value="NZ_FQZY01000012.1"/>
</dbReference>
<reference evidence="4 5" key="1">
    <citation type="submission" date="2016-11" db="EMBL/GenBank/DDBJ databases">
        <authorList>
            <person name="Jaros S."/>
            <person name="Januszkiewicz K."/>
            <person name="Wedrychowicz H."/>
        </authorList>
    </citation>
    <scope>NUCLEOTIDE SEQUENCE [LARGE SCALE GENOMIC DNA]</scope>
    <source>
        <strain evidence="4 5">DSM 15480</strain>
    </source>
</reference>
<evidence type="ECO:0000313" key="4">
    <source>
        <dbReference type="EMBL" id="SHJ58593.1"/>
    </source>
</evidence>
<protein>
    <submittedName>
        <fullName evidence="4">Iron complex transport system substrate-binding protein</fullName>
    </submittedName>
</protein>
<sequence length="386" mass="43513">MRQFKKVILLVSILFAAIISTSCGKSQDAQWNSGDHDISTALSFDHSMDLKYATEFSIDYYDDGYILISISDGSRFLLNTEKKEVPEDLDSEIVVLDGTAQNIYLVASATMDMFHSIDALDHITLSGTKAENWYIEDAKAAMEDGRIQYAGKYNAPDYERILAENCGLAVESTMILHSPDVKEKLESFGIPVLVDHSSYESHPLGRTEWVKLYGALTGKEEAADAAFEEQEVRYQQLGDVEQTGKSVVFFYITSNETVVVRKPNDYVAKMIELAGGTYLFQDLGGEENASSSVNMQMEEFYTKAKDADYLVYNSTIEKAVVSMDELLTKSELLQDFKAVRDGNVWCTTQNVYQESMSTGRMIEEFHTMLTSEDTKENESKYMYQLQ</sequence>
<dbReference type="Gene3D" id="3.40.50.1980">
    <property type="entry name" value="Nitrogenase molybdenum iron protein domain"/>
    <property type="match status" value="2"/>
</dbReference>
<evidence type="ECO:0000259" key="3">
    <source>
        <dbReference type="PROSITE" id="PS50983"/>
    </source>
</evidence>
<dbReference type="GO" id="GO:0071281">
    <property type="term" value="P:cellular response to iron ion"/>
    <property type="evidence" value="ECO:0007669"/>
    <property type="project" value="TreeGrafter"/>
</dbReference>